<evidence type="ECO:0000256" key="2">
    <source>
        <dbReference type="ARBA" id="ARBA00022527"/>
    </source>
</evidence>
<dbReference type="AlphaFoldDB" id="A0A3P7G6S2"/>
<dbReference type="InParanoid" id="A0A3P7G6S2"/>
<evidence type="ECO:0000256" key="3">
    <source>
        <dbReference type="ARBA" id="ARBA00022679"/>
    </source>
</evidence>
<feature type="non-terminal residue" evidence="10">
    <location>
        <position position="103"/>
    </location>
</feature>
<dbReference type="InterPro" id="IPR050236">
    <property type="entry name" value="Ser_Thr_kinase_AGC"/>
</dbReference>
<dbReference type="GO" id="GO:0046620">
    <property type="term" value="P:regulation of organ growth"/>
    <property type="evidence" value="ECO:0007669"/>
    <property type="project" value="TreeGrafter"/>
</dbReference>
<dbReference type="PANTHER" id="PTHR24356:SF418">
    <property type="entry name" value="SERINE_THREONINE-PROTEIN KINASE WARTS"/>
    <property type="match status" value="1"/>
</dbReference>
<dbReference type="GO" id="GO:0005524">
    <property type="term" value="F:ATP binding"/>
    <property type="evidence" value="ECO:0007669"/>
    <property type="project" value="UniProtKB-KW"/>
</dbReference>
<dbReference type="GO" id="GO:0004674">
    <property type="term" value="F:protein serine/threonine kinase activity"/>
    <property type="evidence" value="ECO:0007669"/>
    <property type="project" value="UniProtKB-KW"/>
</dbReference>
<dbReference type="Proteomes" id="UP000270924">
    <property type="component" value="Unassembled WGS sequence"/>
</dbReference>
<sequence length="103" mass="11946">MKQQAAHVKAERDILAEADSNWIVKLYYSFQDEQSLYLIMEYVPGGDMMQLLINKGLFEEKLARFYIAELTCAIEYVHGLGFIHRDIKPDNILIDQNGHIKLT</sequence>
<comment type="catalytic activity">
    <reaction evidence="7">
        <text>L-threonyl-[protein] + ATP = O-phospho-L-threonyl-[protein] + ADP + H(+)</text>
        <dbReference type="Rhea" id="RHEA:46608"/>
        <dbReference type="Rhea" id="RHEA-COMP:11060"/>
        <dbReference type="Rhea" id="RHEA-COMP:11605"/>
        <dbReference type="ChEBI" id="CHEBI:15378"/>
        <dbReference type="ChEBI" id="CHEBI:30013"/>
        <dbReference type="ChEBI" id="CHEBI:30616"/>
        <dbReference type="ChEBI" id="CHEBI:61977"/>
        <dbReference type="ChEBI" id="CHEBI:456216"/>
        <dbReference type="EC" id="2.7.11.1"/>
    </reaction>
</comment>
<dbReference type="Gene3D" id="1.10.510.10">
    <property type="entry name" value="Transferase(Phosphotransferase) domain 1"/>
    <property type="match status" value="1"/>
</dbReference>
<dbReference type="InterPro" id="IPR008271">
    <property type="entry name" value="Ser/Thr_kinase_AS"/>
</dbReference>
<dbReference type="GO" id="GO:0000082">
    <property type="term" value="P:G1/S transition of mitotic cell cycle"/>
    <property type="evidence" value="ECO:0007669"/>
    <property type="project" value="TreeGrafter"/>
</dbReference>
<evidence type="ECO:0000256" key="8">
    <source>
        <dbReference type="ARBA" id="ARBA00048679"/>
    </source>
</evidence>
<dbReference type="Pfam" id="PF00069">
    <property type="entry name" value="Pkinase"/>
    <property type="match status" value="1"/>
</dbReference>
<evidence type="ECO:0000256" key="4">
    <source>
        <dbReference type="ARBA" id="ARBA00022741"/>
    </source>
</evidence>
<keyword evidence="5" id="KW-0418">Kinase</keyword>
<feature type="domain" description="Protein kinase" evidence="9">
    <location>
        <begin position="1"/>
        <end position="103"/>
    </location>
</feature>
<gene>
    <name evidence="10" type="ORF">WBA_LOCUS10042</name>
</gene>
<evidence type="ECO:0000313" key="10">
    <source>
        <dbReference type="EMBL" id="VDM18222.1"/>
    </source>
</evidence>
<evidence type="ECO:0000259" key="9">
    <source>
        <dbReference type="PROSITE" id="PS50011"/>
    </source>
</evidence>
<dbReference type="OMA" id="QEDGRIM"/>
<dbReference type="SMART" id="SM00220">
    <property type="entry name" value="S_TKc"/>
    <property type="match status" value="1"/>
</dbReference>
<dbReference type="SUPFAM" id="SSF56112">
    <property type="entry name" value="Protein kinase-like (PK-like)"/>
    <property type="match status" value="1"/>
</dbReference>
<dbReference type="EMBL" id="UYWW01010921">
    <property type="protein sequence ID" value="VDM18222.1"/>
    <property type="molecule type" value="Genomic_DNA"/>
</dbReference>
<comment type="catalytic activity">
    <reaction evidence="8">
        <text>L-seryl-[protein] + ATP = O-phospho-L-seryl-[protein] + ADP + H(+)</text>
        <dbReference type="Rhea" id="RHEA:17989"/>
        <dbReference type="Rhea" id="RHEA-COMP:9863"/>
        <dbReference type="Rhea" id="RHEA-COMP:11604"/>
        <dbReference type="ChEBI" id="CHEBI:15378"/>
        <dbReference type="ChEBI" id="CHEBI:29999"/>
        <dbReference type="ChEBI" id="CHEBI:30616"/>
        <dbReference type="ChEBI" id="CHEBI:83421"/>
        <dbReference type="ChEBI" id="CHEBI:456216"/>
        <dbReference type="EC" id="2.7.11.1"/>
    </reaction>
</comment>
<dbReference type="PROSITE" id="PS50011">
    <property type="entry name" value="PROTEIN_KINASE_DOM"/>
    <property type="match status" value="1"/>
</dbReference>
<keyword evidence="11" id="KW-1185">Reference proteome</keyword>
<keyword evidence="6" id="KW-0067">ATP-binding</keyword>
<dbReference type="Gene3D" id="3.30.200.20">
    <property type="entry name" value="Phosphorylase Kinase, domain 1"/>
    <property type="match status" value="1"/>
</dbReference>
<dbReference type="InterPro" id="IPR011009">
    <property type="entry name" value="Kinase-like_dom_sf"/>
</dbReference>
<name>A0A3P7G6S2_WUCBA</name>
<dbReference type="GO" id="GO:0043065">
    <property type="term" value="P:positive regulation of apoptotic process"/>
    <property type="evidence" value="ECO:0007669"/>
    <property type="project" value="TreeGrafter"/>
</dbReference>
<dbReference type="OrthoDB" id="63267at2759"/>
<evidence type="ECO:0000256" key="5">
    <source>
        <dbReference type="ARBA" id="ARBA00022777"/>
    </source>
</evidence>
<organism evidence="10 11">
    <name type="scientific">Wuchereria bancrofti</name>
    <dbReference type="NCBI Taxonomy" id="6293"/>
    <lineage>
        <taxon>Eukaryota</taxon>
        <taxon>Metazoa</taxon>
        <taxon>Ecdysozoa</taxon>
        <taxon>Nematoda</taxon>
        <taxon>Chromadorea</taxon>
        <taxon>Rhabditida</taxon>
        <taxon>Spirurina</taxon>
        <taxon>Spiruromorpha</taxon>
        <taxon>Filarioidea</taxon>
        <taxon>Onchocercidae</taxon>
        <taxon>Wuchereria</taxon>
    </lineage>
</organism>
<evidence type="ECO:0000313" key="11">
    <source>
        <dbReference type="Proteomes" id="UP000270924"/>
    </source>
</evidence>
<dbReference type="PANTHER" id="PTHR24356">
    <property type="entry name" value="SERINE/THREONINE-PROTEIN KINASE"/>
    <property type="match status" value="1"/>
</dbReference>
<protein>
    <recommendedName>
        <fullName evidence="1">non-specific serine/threonine protein kinase</fullName>
        <ecNumber evidence="1">2.7.11.1</ecNumber>
    </recommendedName>
</protein>
<dbReference type="InterPro" id="IPR000719">
    <property type="entry name" value="Prot_kinase_dom"/>
</dbReference>
<dbReference type="GO" id="GO:0035329">
    <property type="term" value="P:hippo signaling"/>
    <property type="evidence" value="ECO:0007669"/>
    <property type="project" value="TreeGrafter"/>
</dbReference>
<proteinExistence type="predicted"/>
<dbReference type="EC" id="2.7.11.1" evidence="1"/>
<evidence type="ECO:0000256" key="1">
    <source>
        <dbReference type="ARBA" id="ARBA00012513"/>
    </source>
</evidence>
<keyword evidence="2" id="KW-0723">Serine/threonine-protein kinase</keyword>
<evidence type="ECO:0000256" key="6">
    <source>
        <dbReference type="ARBA" id="ARBA00022840"/>
    </source>
</evidence>
<reference evidence="10 11" key="1">
    <citation type="submission" date="2018-11" db="EMBL/GenBank/DDBJ databases">
        <authorList>
            <consortium name="Pathogen Informatics"/>
        </authorList>
    </citation>
    <scope>NUCLEOTIDE SEQUENCE [LARGE SCALE GENOMIC DNA]</scope>
</reference>
<evidence type="ECO:0000256" key="7">
    <source>
        <dbReference type="ARBA" id="ARBA00047899"/>
    </source>
</evidence>
<accession>A0A3P7G6S2</accession>
<keyword evidence="3" id="KW-0808">Transferase</keyword>
<keyword evidence="4" id="KW-0547">Nucleotide-binding</keyword>
<dbReference type="PROSITE" id="PS00108">
    <property type="entry name" value="PROTEIN_KINASE_ST"/>
    <property type="match status" value="1"/>
</dbReference>